<gene>
    <name evidence="1" type="ORF">GCM10008959_31920</name>
</gene>
<organism evidence="1 2">
    <name type="scientific">Deinococcus seoulensis</name>
    <dbReference type="NCBI Taxonomy" id="1837379"/>
    <lineage>
        <taxon>Bacteria</taxon>
        <taxon>Thermotogati</taxon>
        <taxon>Deinococcota</taxon>
        <taxon>Deinococci</taxon>
        <taxon>Deinococcales</taxon>
        <taxon>Deinococcaceae</taxon>
        <taxon>Deinococcus</taxon>
    </lineage>
</organism>
<evidence type="ECO:0000313" key="2">
    <source>
        <dbReference type="Proteomes" id="UP000634308"/>
    </source>
</evidence>
<evidence type="ECO:0000313" key="1">
    <source>
        <dbReference type="EMBL" id="GGR67354.1"/>
    </source>
</evidence>
<comment type="caution">
    <text evidence="1">The sequence shown here is derived from an EMBL/GenBank/DDBJ whole genome shotgun (WGS) entry which is preliminary data.</text>
</comment>
<proteinExistence type="predicted"/>
<dbReference type="Proteomes" id="UP000634308">
    <property type="component" value="Unassembled WGS sequence"/>
</dbReference>
<sequence>MSLSYAVEKFMAARHTLAIGPGKVQSRLRDAWVYSLINIQAERDIPDPNLLQEFQEHHERMTSGIPLDNEGTIAASARNLNDDAAMQEARWILDFLYKLEDLEEKMAEQRHAN</sequence>
<dbReference type="RefSeq" id="WP_189065983.1">
    <property type="nucleotide sequence ID" value="NZ_BMQM01000025.1"/>
</dbReference>
<accession>A0ABQ2RUB7</accession>
<protein>
    <submittedName>
        <fullName evidence="1">Uncharacterized protein</fullName>
    </submittedName>
</protein>
<name>A0ABQ2RUB7_9DEIO</name>
<reference evidence="2" key="1">
    <citation type="journal article" date="2019" name="Int. J. Syst. Evol. Microbiol.">
        <title>The Global Catalogue of Microorganisms (GCM) 10K type strain sequencing project: providing services to taxonomists for standard genome sequencing and annotation.</title>
        <authorList>
            <consortium name="The Broad Institute Genomics Platform"/>
            <consortium name="The Broad Institute Genome Sequencing Center for Infectious Disease"/>
            <person name="Wu L."/>
            <person name="Ma J."/>
        </authorList>
    </citation>
    <scope>NUCLEOTIDE SEQUENCE [LARGE SCALE GENOMIC DNA]</scope>
    <source>
        <strain evidence="2">JCM 31404</strain>
    </source>
</reference>
<keyword evidence="2" id="KW-1185">Reference proteome</keyword>
<dbReference type="EMBL" id="BMQM01000025">
    <property type="protein sequence ID" value="GGR67354.1"/>
    <property type="molecule type" value="Genomic_DNA"/>
</dbReference>